<evidence type="ECO:0000313" key="3">
    <source>
        <dbReference type="Proteomes" id="UP000266743"/>
    </source>
</evidence>
<feature type="transmembrane region" description="Helical" evidence="1">
    <location>
        <begin position="87"/>
        <end position="107"/>
    </location>
</feature>
<accession>A0A3L6LAV0</accession>
<keyword evidence="1" id="KW-0812">Transmembrane</keyword>
<evidence type="ECO:0000313" key="2">
    <source>
        <dbReference type="EMBL" id="RHW73206.1"/>
    </source>
</evidence>
<evidence type="ECO:0000256" key="1">
    <source>
        <dbReference type="SAM" id="Phobius"/>
    </source>
</evidence>
<proteinExistence type="predicted"/>
<reference evidence="2 3" key="1">
    <citation type="submission" date="2018-09" db="EMBL/GenBank/DDBJ databases">
        <title>whole genome sequence of T. equiperdum IVM-t1 strain.</title>
        <authorList>
            <person name="Suganuma K."/>
        </authorList>
    </citation>
    <scope>NUCLEOTIDE SEQUENCE [LARGE SCALE GENOMIC DNA]</scope>
    <source>
        <strain evidence="2 3">IVM-t1</strain>
    </source>
</reference>
<gene>
    <name evidence="2" type="ORF">DPX39_040006300</name>
</gene>
<sequence>MRDEQKEYATISGVWTRLILFSTLATAVIYVAVGLFACRRLIRTNWQWILIAVVYFAVGLIHAFFSLSLLCLAIGCVFWVFGAEPMSLLEILTYTTIMVVHMCFFAMGKKTILHAL</sequence>
<name>A0A3L6LAV0_9TRYP</name>
<dbReference type="EMBL" id="QSBY01000004">
    <property type="protein sequence ID" value="RHW73206.1"/>
    <property type="molecule type" value="Genomic_DNA"/>
</dbReference>
<feature type="transmembrane region" description="Helical" evidence="1">
    <location>
        <begin position="48"/>
        <end position="81"/>
    </location>
</feature>
<protein>
    <submittedName>
        <fullName evidence="2">Uncharacterized protein</fullName>
    </submittedName>
</protein>
<comment type="caution">
    <text evidence="2">The sequence shown here is derived from an EMBL/GenBank/DDBJ whole genome shotgun (WGS) entry which is preliminary data.</text>
</comment>
<dbReference type="Proteomes" id="UP000266743">
    <property type="component" value="Chromosome 4"/>
</dbReference>
<dbReference type="AlphaFoldDB" id="A0A3L6LAV0"/>
<feature type="transmembrane region" description="Helical" evidence="1">
    <location>
        <begin position="14"/>
        <end position="36"/>
    </location>
</feature>
<keyword evidence="1" id="KW-0472">Membrane</keyword>
<keyword evidence="1" id="KW-1133">Transmembrane helix</keyword>
<organism evidence="2 3">
    <name type="scientific">Trypanosoma brucei equiperdum</name>
    <dbReference type="NCBI Taxonomy" id="630700"/>
    <lineage>
        <taxon>Eukaryota</taxon>
        <taxon>Discoba</taxon>
        <taxon>Euglenozoa</taxon>
        <taxon>Kinetoplastea</taxon>
        <taxon>Metakinetoplastina</taxon>
        <taxon>Trypanosomatida</taxon>
        <taxon>Trypanosomatidae</taxon>
        <taxon>Trypanosoma</taxon>
    </lineage>
</organism>